<evidence type="ECO:0000313" key="1">
    <source>
        <dbReference type="EMBL" id="MCM1989516.1"/>
    </source>
</evidence>
<accession>A0A9J6NZK0</accession>
<dbReference type="InterPro" id="IPR052913">
    <property type="entry name" value="Glycopeptide_resist_protein"/>
</dbReference>
<reference evidence="1" key="1">
    <citation type="journal article" date="2021" name="mSystems">
        <title>Bacteria and Archaea Synergistically Convert Glycine Betaine to Biogenic Methane in the Formosa Cold Seep of the South China Sea.</title>
        <authorList>
            <person name="Li L."/>
            <person name="Zhang W."/>
            <person name="Zhang S."/>
            <person name="Song L."/>
            <person name="Sun Q."/>
            <person name="Zhang H."/>
            <person name="Xiang H."/>
            <person name="Dong X."/>
        </authorList>
    </citation>
    <scope>NUCLEOTIDE SEQUENCE</scope>
    <source>
        <strain evidence="1">ZWT</strain>
    </source>
</reference>
<evidence type="ECO:0000313" key="2">
    <source>
        <dbReference type="Proteomes" id="UP001056429"/>
    </source>
</evidence>
<dbReference type="RefSeq" id="WP_250858509.1">
    <property type="nucleotide sequence ID" value="NZ_JAGSOJ010000001.1"/>
</dbReference>
<dbReference type="Proteomes" id="UP001056429">
    <property type="component" value="Unassembled WGS sequence"/>
</dbReference>
<dbReference type="EMBL" id="JAGSOJ010000001">
    <property type="protein sequence ID" value="MCM1989516.1"/>
    <property type="molecule type" value="Genomic_DNA"/>
</dbReference>
<reference evidence="1" key="2">
    <citation type="submission" date="2021-04" db="EMBL/GenBank/DDBJ databases">
        <authorList>
            <person name="Dong X."/>
        </authorList>
    </citation>
    <scope>NUCLEOTIDE SEQUENCE</scope>
    <source>
        <strain evidence="1">ZWT</strain>
    </source>
</reference>
<dbReference type="AlphaFoldDB" id="A0A9J6NZK0"/>
<protein>
    <submittedName>
        <fullName evidence="1">VanW family protein</fullName>
    </submittedName>
</protein>
<dbReference type="PANTHER" id="PTHR35788:SF1">
    <property type="entry name" value="EXPORTED PROTEIN"/>
    <property type="match status" value="1"/>
</dbReference>
<proteinExistence type="predicted"/>
<keyword evidence="2" id="KW-1185">Reference proteome</keyword>
<dbReference type="PANTHER" id="PTHR35788">
    <property type="entry name" value="EXPORTED PROTEIN-RELATED"/>
    <property type="match status" value="1"/>
</dbReference>
<comment type="caution">
    <text evidence="1">The sequence shown here is derived from an EMBL/GenBank/DDBJ whole genome shotgun (WGS) entry which is preliminary data.</text>
</comment>
<sequence length="288" mass="34026">MIEKKPIVRSKSRAYLGKQYYTYKRYLKWIFKSKNFSRIHSEKKLEYKIFTHKTPLLRKLKDVDMQLQYNKITNLKIAIDKINGIIIKPGEIFSYWRLIGKPTYKKGYVDGLILNPDGSFKAGEAGGLCQLSNMIYWITLHTPLKVVERYRHSHDIFPDAKRTQPFGSGATCVYNYLDLQIYNDSEVEYQLNLSINHEFLYGEWRSNEKGRYTYEIYEKEHFLTTGWWGGYIRNNIINRRVFNMFGEEVDDEFVTENHAIMMYEPFLEESSIAVEEVAAGESAHNEKL</sequence>
<dbReference type="Pfam" id="PF04294">
    <property type="entry name" value="VanW"/>
    <property type="match status" value="1"/>
</dbReference>
<dbReference type="InterPro" id="IPR007391">
    <property type="entry name" value="Vancomycin_resist_VanW"/>
</dbReference>
<organism evidence="1 2">
    <name type="scientific">Oceanirhabdus seepicola</name>
    <dbReference type="NCBI Taxonomy" id="2828781"/>
    <lineage>
        <taxon>Bacteria</taxon>
        <taxon>Bacillati</taxon>
        <taxon>Bacillota</taxon>
        <taxon>Clostridia</taxon>
        <taxon>Eubacteriales</taxon>
        <taxon>Clostridiaceae</taxon>
        <taxon>Oceanirhabdus</taxon>
    </lineage>
</organism>
<gene>
    <name evidence="1" type="ORF">KDK92_07165</name>
</gene>
<name>A0A9J6NZK0_9CLOT</name>